<reference evidence="1 2" key="1">
    <citation type="submission" date="2018-01" db="EMBL/GenBank/DDBJ databases">
        <title>Bacillus asahii Genome sequencing and assembly.</title>
        <authorList>
            <person name="Jiang H."/>
            <person name="Feng Y."/>
            <person name="Zhao F."/>
            <person name="Lin X."/>
        </authorList>
    </citation>
    <scope>NUCLEOTIDE SEQUENCE [LARGE SCALE GENOMIC DNA]</scope>
    <source>
        <strain evidence="1 2">OM18</strain>
    </source>
</reference>
<name>A0A3Q9RQL0_9BACI</name>
<dbReference type="AlphaFoldDB" id="A0A3Q9RQL0"/>
<organism evidence="1 2">
    <name type="scientific">Peribacillus asahii</name>
    <dbReference type="NCBI Taxonomy" id="228899"/>
    <lineage>
        <taxon>Bacteria</taxon>
        <taxon>Bacillati</taxon>
        <taxon>Bacillota</taxon>
        <taxon>Bacilli</taxon>
        <taxon>Bacillales</taxon>
        <taxon>Bacillaceae</taxon>
        <taxon>Peribacillus</taxon>
    </lineage>
</organism>
<accession>A0A3Q9RQL0</accession>
<sequence>MIELLAALAISTLLIGIVYGVFTYSVQSNNKTQSHINLRQEANLIITEMRKRHQEATANYEICYDELLANELPSKQGLLLEKVSIGKTTVNQTTCKEEIDPSQALPVQFTLTDQQNHNQFTIDTVIEGRRMNESSVSVPIVKPGVCLPNSSEIKEGDKVYSSDTELKNREVDSVAQNLYAKGTLTMKNGSMITVGCNAIFEKTVTMHNDSTLLVNGNATFKDKVEIKNGKNGGGMLIKGDAYFEDLDLKNDAKLEVRGNAHFNGEFIKPDKGSICVKGQATFKNNPPTYYEVKNVTSCGNSNGIIYVLNQKK</sequence>
<evidence type="ECO:0000313" key="2">
    <source>
        <dbReference type="Proteomes" id="UP000283095"/>
    </source>
</evidence>
<dbReference type="KEGG" id="pasa:BAOM_3978"/>
<dbReference type="Proteomes" id="UP000283095">
    <property type="component" value="Chromosome"/>
</dbReference>
<proteinExistence type="predicted"/>
<dbReference type="EMBL" id="CP026095">
    <property type="protein sequence ID" value="AZV44587.1"/>
    <property type="molecule type" value="Genomic_DNA"/>
</dbReference>
<protein>
    <submittedName>
        <fullName evidence="1">Uncharacterized protein</fullName>
    </submittedName>
</protein>
<dbReference type="Gene3D" id="2.160.20.20">
    <property type="match status" value="1"/>
</dbReference>
<evidence type="ECO:0000313" key="1">
    <source>
        <dbReference type="EMBL" id="AZV44587.1"/>
    </source>
</evidence>
<gene>
    <name evidence="1" type="ORF">BAOM_3978</name>
</gene>
<dbReference type="InterPro" id="IPR012332">
    <property type="entry name" value="Autotransporter_pectin_lyase_C"/>
</dbReference>